<evidence type="ECO:0000259" key="10">
    <source>
        <dbReference type="SMART" id="SM01360"/>
    </source>
</evidence>
<evidence type="ECO:0000313" key="12">
    <source>
        <dbReference type="Proteomes" id="UP000515150"/>
    </source>
</evidence>
<sequence>MFKLLHQYNGSAMDRLTIQMWALCILSWMCVKPVMGQSSYIVTIPAVLEAGAQTNFCASLLQPNETLRLTVRLMSDQKNLTLLNMTSSKELHSCTLFQVPVVQTDAIQNFTVEVRGPTFYSQKVMKVMIKVYQPMTFIQTDKPIYLPGQTVNFRVVTLDTKLRPFNQLYDTITIQDVGNNRIGQWLNETSSGKILQLSYSLDSEALEGTYMITVFIGNQQINQDFQVAQYVLPRFYVKIVAPDTVCIGQAVISAQVCANYTYGQPVPGSVKVGICRLLQQYIYPPLPVVPDATASCYDGTKQADNEGCATFSFNMSTFTNMDNNVFADILDLTATVQEEGTGISLSQEKTISISYVIGTLSFLNTPTIYDKGSTIAGTVKAVDYNNVPIPNMQLYLFAGELWSSNLLQNLTTNRHGVATFSLNTKNYSTSIHLYVSNTPVLTYPPYRTPYYEAGDIMLSLAQPVSADTQIVSSLVVTNKDNPLSCGVKEKISIQYTVVGENQGSMYLMYLVLSRGVITMQGSKTLPLQNQPVGQGEVSFNLKVSPDIAPMVQVVAYAILPSQTVIASSANFITEKCFRNNVSVAFFPPSAVPGETTNLQVTADPGSLCGISAVDQSVFIMEPGKNLNADEIFNLLPVTQMSYIPYEVQDPTECLPVRASRQVSPNQGVDVYTVLQNVGLKMATNLFIQMPSCVNFKGTEYYERLRFMPLVMADALPGPVRAPSPTTSAAPIVTVRDFFPETWVWQLVAVGVSGQKNVSLTVPDTITTWETEAFCLSPQGFGLAPLEEITVFQPFFLELTLPYSIIRGENFVLKAIVFNYLRSCIMVTVTPAPSSNYTLTPLSGNQYTSCLCGSERKTLSWTMVPSSLGTVNVSVTAEAVSSHTSCGNTSVSVPDRGRVDIVTQSLIVEAEGSEMTQTYNWLLCPNGQSLTQAMTLQLPANVINGSAHASVSVLGDILGRALQNLDGLLQMPYGCGEQNMALLAPDIYILQYLKNTQQLSPDINKKATNFLTSGYARQLNYKDNVGAYSTFGSGPGNTWLTAFVLKCFVKAQTFIYIDPTTIEQSKTWLINEQKTTGCFQMSGTLFHSTMKGGVSDEVTLSAFITAAFLEMNTSADTTVITNCLSCLKNYIGIDDTYTTALLAYVFTLAGDMETRSLLLQHLDTVAIKQGGFLYWSQSSEETSASLSVEISSYVLLAKLSASPTAEDLGYCSSIVRWLTGQQNQYGGFSSTQDTVVALQALALYSTLVFSPTGSSTVTVQSPSGQLTFDVNQNNKLLYQEKKLQPTSGIYSLTAKGNKCASVQISVTYNIPTPTNVTTLNVTVKPESKSCTSQVTLKIKCLYSGNGNSTNMVILDMKILSGFIPDPESLKSLQNASLVQRLEQTGDRVLVYIEELQKHTEMDYSLRIVENVPVQNLKPAAVKLYDYYKPSLQAQTTYTYPCAGGTTHK</sequence>
<protein>
    <submittedName>
        <fullName evidence="13">Alpha-2-macroglobulin-like</fullName>
    </submittedName>
</protein>
<dbReference type="Pfam" id="PF01835">
    <property type="entry name" value="MG2"/>
    <property type="match status" value="1"/>
</dbReference>
<accession>A0A6P7PD81</accession>
<dbReference type="InterPro" id="IPR019742">
    <property type="entry name" value="MacrogloblnA2_CS"/>
</dbReference>
<dbReference type="PANTHER" id="PTHR11412">
    <property type="entry name" value="MACROGLOBULIN / COMPLEMENT"/>
    <property type="match status" value="1"/>
</dbReference>
<evidence type="ECO:0000256" key="4">
    <source>
        <dbReference type="ARBA" id="ARBA00022690"/>
    </source>
</evidence>
<feature type="domain" description="Alpha-2-macroglobulin bait region" evidence="9">
    <location>
        <begin position="474"/>
        <end position="620"/>
    </location>
</feature>
<dbReference type="Pfam" id="PF07678">
    <property type="entry name" value="TED_complement"/>
    <property type="match status" value="1"/>
</dbReference>
<dbReference type="Gene3D" id="1.50.10.20">
    <property type="match status" value="1"/>
</dbReference>
<comment type="similarity">
    <text evidence="2">Belongs to the protease inhibitor I39 (alpha-2-macroglobulin) family.</text>
</comment>
<evidence type="ECO:0000256" key="1">
    <source>
        <dbReference type="ARBA" id="ARBA00004613"/>
    </source>
</evidence>
<dbReference type="KEGG" id="bspl:114868656"/>
<dbReference type="InterPro" id="IPR050473">
    <property type="entry name" value="A2M/Complement_sys"/>
</dbReference>
<dbReference type="InterPro" id="IPR047565">
    <property type="entry name" value="Alpha-macroglob_thiol-ester_cl"/>
</dbReference>
<keyword evidence="4" id="KW-0646">Protease inhibitor</keyword>
<dbReference type="PROSITE" id="PS00477">
    <property type="entry name" value="ALPHA_2_MACROGLOBULIN"/>
    <property type="match status" value="1"/>
</dbReference>
<dbReference type="InterPro" id="IPR002890">
    <property type="entry name" value="MG2"/>
</dbReference>
<dbReference type="SMART" id="SM01360">
    <property type="entry name" value="A2M"/>
    <property type="match status" value="1"/>
</dbReference>
<evidence type="ECO:0000256" key="2">
    <source>
        <dbReference type="ARBA" id="ARBA00010952"/>
    </source>
</evidence>
<comment type="subcellular location">
    <subcellularLocation>
        <location evidence="1">Secreted</location>
    </subcellularLocation>
</comment>
<feature type="domain" description="Alpha-macroglobulin receptor-binding" evidence="11">
    <location>
        <begin position="1348"/>
        <end position="1436"/>
    </location>
</feature>
<dbReference type="InterPro" id="IPR011626">
    <property type="entry name" value="Alpha-macroglobulin_TED"/>
</dbReference>
<dbReference type="SUPFAM" id="SSF81296">
    <property type="entry name" value="E set domains"/>
    <property type="match status" value="1"/>
</dbReference>
<dbReference type="Proteomes" id="UP000515150">
    <property type="component" value="Chromosome 13"/>
</dbReference>
<dbReference type="Gene3D" id="2.20.130.20">
    <property type="match status" value="1"/>
</dbReference>
<dbReference type="FunFam" id="2.60.40.1930:FF:000001">
    <property type="entry name" value="CD109 isoform 3"/>
    <property type="match status" value="1"/>
</dbReference>
<dbReference type="RefSeq" id="XP_029028278.1">
    <property type="nucleotide sequence ID" value="XM_029172445.3"/>
</dbReference>
<dbReference type="Gene3D" id="2.60.120.1540">
    <property type="match status" value="1"/>
</dbReference>
<evidence type="ECO:0000259" key="9">
    <source>
        <dbReference type="SMART" id="SM01359"/>
    </source>
</evidence>
<evidence type="ECO:0000259" key="11">
    <source>
        <dbReference type="SMART" id="SM01361"/>
    </source>
</evidence>
<keyword evidence="12" id="KW-1185">Reference proteome</keyword>
<dbReference type="SMART" id="SM01361">
    <property type="entry name" value="A2M_recep"/>
    <property type="match status" value="1"/>
</dbReference>
<dbReference type="SMART" id="SM01419">
    <property type="entry name" value="Thiol-ester_cl"/>
    <property type="match status" value="1"/>
</dbReference>
<dbReference type="FunCoup" id="A0A6P7PD81">
    <property type="interactions" value="286"/>
</dbReference>
<keyword evidence="7" id="KW-1015">Disulfide bond</keyword>
<dbReference type="Pfam" id="PF07677">
    <property type="entry name" value="A2M_recep"/>
    <property type="match status" value="1"/>
</dbReference>
<dbReference type="InterPro" id="IPR041555">
    <property type="entry name" value="MG3"/>
</dbReference>
<dbReference type="SMART" id="SM01359">
    <property type="entry name" value="A2M_N_2"/>
    <property type="match status" value="1"/>
</dbReference>
<dbReference type="Pfam" id="PF17789">
    <property type="entry name" value="MG4"/>
    <property type="match status" value="1"/>
</dbReference>
<dbReference type="GO" id="GO:0004867">
    <property type="term" value="F:serine-type endopeptidase inhibitor activity"/>
    <property type="evidence" value="ECO:0007669"/>
    <property type="project" value="UniProtKB-KW"/>
</dbReference>
<dbReference type="InterPro" id="IPR036595">
    <property type="entry name" value="A-macroglobulin_rcpt-bd_sf"/>
</dbReference>
<dbReference type="InterPro" id="IPR040839">
    <property type="entry name" value="MG4"/>
</dbReference>
<keyword evidence="3" id="KW-0964">Secreted</keyword>
<dbReference type="SUPFAM" id="SSF48239">
    <property type="entry name" value="Terpenoid cyclases/Protein prenyltransferases"/>
    <property type="match status" value="1"/>
</dbReference>
<evidence type="ECO:0000256" key="7">
    <source>
        <dbReference type="ARBA" id="ARBA00023157"/>
    </source>
</evidence>
<dbReference type="SUPFAM" id="SSF49410">
    <property type="entry name" value="Alpha-macroglobulin receptor domain"/>
    <property type="match status" value="1"/>
</dbReference>
<dbReference type="GO" id="GO:0007399">
    <property type="term" value="P:nervous system development"/>
    <property type="evidence" value="ECO:0007669"/>
    <property type="project" value="UniProtKB-ARBA"/>
</dbReference>
<dbReference type="InterPro" id="IPR001599">
    <property type="entry name" value="Macroglobln_a2"/>
</dbReference>
<dbReference type="FunFam" id="1.50.10.20:FF:000001">
    <property type="entry name" value="CD109 isoform 1"/>
    <property type="match status" value="1"/>
</dbReference>
<dbReference type="Pfam" id="PF07703">
    <property type="entry name" value="A2M_BRD"/>
    <property type="match status" value="1"/>
</dbReference>
<evidence type="ECO:0000256" key="3">
    <source>
        <dbReference type="ARBA" id="ARBA00022525"/>
    </source>
</evidence>
<dbReference type="Gene3D" id="2.60.40.1940">
    <property type="match status" value="1"/>
</dbReference>
<dbReference type="InterPro" id="IPR013783">
    <property type="entry name" value="Ig-like_fold"/>
</dbReference>
<dbReference type="Gene3D" id="2.60.40.1930">
    <property type="match status" value="2"/>
</dbReference>
<dbReference type="Pfam" id="PF00207">
    <property type="entry name" value="A2M"/>
    <property type="match status" value="1"/>
</dbReference>
<dbReference type="OrthoDB" id="9998011at2759"/>
<dbReference type="CDD" id="cd02897">
    <property type="entry name" value="A2M_2"/>
    <property type="match status" value="1"/>
</dbReference>
<dbReference type="Gene3D" id="2.60.40.690">
    <property type="entry name" value="Alpha-macroglobulin, receptor-binding domain"/>
    <property type="match status" value="1"/>
</dbReference>
<gene>
    <name evidence="13" type="primary">LOC114868656</name>
</gene>
<evidence type="ECO:0000256" key="5">
    <source>
        <dbReference type="ARBA" id="ARBA00022729"/>
    </source>
</evidence>
<dbReference type="GO" id="GO:0005615">
    <property type="term" value="C:extracellular space"/>
    <property type="evidence" value="ECO:0007669"/>
    <property type="project" value="InterPro"/>
</dbReference>
<organism evidence="12 13">
    <name type="scientific">Betta splendens</name>
    <name type="common">Siamese fighting fish</name>
    <dbReference type="NCBI Taxonomy" id="158456"/>
    <lineage>
        <taxon>Eukaryota</taxon>
        <taxon>Metazoa</taxon>
        <taxon>Chordata</taxon>
        <taxon>Craniata</taxon>
        <taxon>Vertebrata</taxon>
        <taxon>Euteleostomi</taxon>
        <taxon>Actinopterygii</taxon>
        <taxon>Neopterygii</taxon>
        <taxon>Teleostei</taxon>
        <taxon>Neoteleostei</taxon>
        <taxon>Acanthomorphata</taxon>
        <taxon>Anabantaria</taxon>
        <taxon>Anabantiformes</taxon>
        <taxon>Anabantoidei</taxon>
        <taxon>Osphronemidae</taxon>
        <taxon>Betta</taxon>
    </lineage>
</organism>
<keyword evidence="6" id="KW-0722">Serine protease inhibitor</keyword>
<keyword evidence="8" id="KW-0325">Glycoprotein</keyword>
<dbReference type="Pfam" id="PF17791">
    <property type="entry name" value="MG3"/>
    <property type="match status" value="1"/>
</dbReference>
<dbReference type="InterPro" id="IPR009048">
    <property type="entry name" value="A-macroglobulin_rcpt-bd"/>
</dbReference>
<feature type="domain" description="Alpha-2-macroglobulin" evidence="10">
    <location>
        <begin position="741"/>
        <end position="830"/>
    </location>
</feature>
<dbReference type="InterPro" id="IPR011625">
    <property type="entry name" value="A2M_N_BRD"/>
</dbReference>
<dbReference type="InterPro" id="IPR008930">
    <property type="entry name" value="Terpenoid_cyclase/PrenylTrfase"/>
</dbReference>
<dbReference type="Gene3D" id="2.60.40.10">
    <property type="entry name" value="Immunoglobulins"/>
    <property type="match status" value="2"/>
</dbReference>
<name>A0A6P7PD81_BETSP</name>
<keyword evidence="5" id="KW-0732">Signal</keyword>
<dbReference type="GeneID" id="114868656"/>
<dbReference type="InParanoid" id="A0A6P7PD81"/>
<reference evidence="13" key="1">
    <citation type="submission" date="2025-08" db="UniProtKB">
        <authorList>
            <consortium name="RefSeq"/>
        </authorList>
    </citation>
    <scope>IDENTIFICATION</scope>
</reference>
<evidence type="ECO:0000256" key="6">
    <source>
        <dbReference type="ARBA" id="ARBA00022900"/>
    </source>
</evidence>
<dbReference type="InterPro" id="IPR014756">
    <property type="entry name" value="Ig_E-set"/>
</dbReference>
<evidence type="ECO:0000256" key="8">
    <source>
        <dbReference type="ARBA" id="ARBA00023180"/>
    </source>
</evidence>
<dbReference type="Gene3D" id="6.20.50.160">
    <property type="match status" value="1"/>
</dbReference>
<dbReference type="PANTHER" id="PTHR11412:SF150">
    <property type="entry name" value="ALPHA-2-MACROGLOBULIN-RELATED"/>
    <property type="match status" value="1"/>
</dbReference>
<dbReference type="InterPro" id="IPR041813">
    <property type="entry name" value="A2M_TED"/>
</dbReference>
<proteinExistence type="inferred from homology"/>
<evidence type="ECO:0000313" key="13">
    <source>
        <dbReference type="RefSeq" id="XP_029028278.1"/>
    </source>
</evidence>